<keyword evidence="2" id="KW-1185">Reference proteome</keyword>
<organism evidence="1 2">
    <name type="scientific">Zophobas morio</name>
    <dbReference type="NCBI Taxonomy" id="2755281"/>
    <lineage>
        <taxon>Eukaryota</taxon>
        <taxon>Metazoa</taxon>
        <taxon>Ecdysozoa</taxon>
        <taxon>Arthropoda</taxon>
        <taxon>Hexapoda</taxon>
        <taxon>Insecta</taxon>
        <taxon>Pterygota</taxon>
        <taxon>Neoptera</taxon>
        <taxon>Endopterygota</taxon>
        <taxon>Coleoptera</taxon>
        <taxon>Polyphaga</taxon>
        <taxon>Cucujiformia</taxon>
        <taxon>Tenebrionidae</taxon>
        <taxon>Zophobas</taxon>
    </lineage>
</organism>
<accession>A0AA38IA70</accession>
<dbReference type="AlphaFoldDB" id="A0AA38IA70"/>
<protein>
    <submittedName>
        <fullName evidence="1">Uncharacterized protein</fullName>
    </submittedName>
</protein>
<reference evidence="1" key="1">
    <citation type="journal article" date="2023" name="G3 (Bethesda)">
        <title>Whole genome assemblies of Zophobas morio and Tenebrio molitor.</title>
        <authorList>
            <person name="Kaur S."/>
            <person name="Stinson S.A."/>
            <person name="diCenzo G.C."/>
        </authorList>
    </citation>
    <scope>NUCLEOTIDE SEQUENCE</scope>
    <source>
        <strain evidence="1">QUZm001</strain>
    </source>
</reference>
<sequence length="120" mass="13288">MKNGRIVGLSDRSATSRYIPNINIIIPFSLCIVSAQTLESAIAYTAKIDKHTTKTIAEKRSCTYFRETSTNNNLFKVRQKINANDSNYGLGSCTLCKAVTQNWSLPLCLSRIINGGRTDP</sequence>
<dbReference type="Proteomes" id="UP001168821">
    <property type="component" value="Unassembled WGS sequence"/>
</dbReference>
<evidence type="ECO:0000313" key="2">
    <source>
        <dbReference type="Proteomes" id="UP001168821"/>
    </source>
</evidence>
<gene>
    <name evidence="1" type="ORF">Zmor_017674</name>
</gene>
<proteinExistence type="predicted"/>
<name>A0AA38IA70_9CUCU</name>
<dbReference type="EMBL" id="JALNTZ010000005">
    <property type="protein sequence ID" value="KAJ3651649.1"/>
    <property type="molecule type" value="Genomic_DNA"/>
</dbReference>
<evidence type="ECO:0000313" key="1">
    <source>
        <dbReference type="EMBL" id="KAJ3651649.1"/>
    </source>
</evidence>
<comment type="caution">
    <text evidence="1">The sequence shown here is derived from an EMBL/GenBank/DDBJ whole genome shotgun (WGS) entry which is preliminary data.</text>
</comment>